<name>A0A850QM10_PHODD</name>
<sequence>MSFPCSKCGLCCQNISQIRALDNYHNGNGVCKYYSFDKGCEIYEQRPLVCRIDEGYQAFFLSVISLDEYYQKNAEICNQLQEQYRYDKKYRVVIK</sequence>
<evidence type="ECO:0000313" key="1">
    <source>
        <dbReference type="EMBL" id="NVO99133.1"/>
    </source>
</evidence>
<dbReference type="RefSeq" id="WP_115425751.1">
    <property type="nucleotide sequence ID" value="NZ_CP063049.1"/>
</dbReference>
<dbReference type="Pfam" id="PF03692">
    <property type="entry name" value="CxxCxxCC"/>
    <property type="match status" value="1"/>
</dbReference>
<gene>
    <name evidence="1" type="ORF">HWA77_02780</name>
</gene>
<reference evidence="1 2" key="1">
    <citation type="submission" date="2020-06" db="EMBL/GenBank/DDBJ databases">
        <title>Photobacterium damselae subsp. damselae comparative genomics.</title>
        <authorList>
            <person name="Osorio C.R."/>
        </authorList>
    </citation>
    <scope>NUCLEOTIDE SEQUENCE [LARGE SCALE GENOMIC DNA]</scope>
    <source>
        <strain evidence="1 2">TW250/03</strain>
    </source>
</reference>
<dbReference type="AlphaFoldDB" id="A0A850QM10"/>
<evidence type="ECO:0000313" key="2">
    <source>
        <dbReference type="Proteomes" id="UP000533429"/>
    </source>
</evidence>
<organism evidence="1 2">
    <name type="scientific">Photobacterium damselae subsp. damselae</name>
    <name type="common">Listonella damsela</name>
    <dbReference type="NCBI Taxonomy" id="85581"/>
    <lineage>
        <taxon>Bacteria</taxon>
        <taxon>Pseudomonadati</taxon>
        <taxon>Pseudomonadota</taxon>
        <taxon>Gammaproteobacteria</taxon>
        <taxon>Vibrionales</taxon>
        <taxon>Vibrionaceae</taxon>
        <taxon>Photobacterium</taxon>
    </lineage>
</organism>
<dbReference type="Proteomes" id="UP000533429">
    <property type="component" value="Unassembled WGS sequence"/>
</dbReference>
<accession>A0A850QM10</accession>
<comment type="caution">
    <text evidence="1">The sequence shown here is derived from an EMBL/GenBank/DDBJ whole genome shotgun (WGS) entry which is preliminary data.</text>
</comment>
<dbReference type="EMBL" id="JABXOR010000174">
    <property type="protein sequence ID" value="NVO99133.1"/>
    <property type="molecule type" value="Genomic_DNA"/>
</dbReference>
<protein>
    <submittedName>
        <fullName evidence="1">YkgJ family cysteine cluster protein</fullName>
    </submittedName>
</protein>
<dbReference type="InterPro" id="IPR005358">
    <property type="entry name" value="Puta_zinc/iron-chelating_dom"/>
</dbReference>
<proteinExistence type="predicted"/>